<accession>A0A3Q0RQQ3</accession>
<evidence type="ECO:0000259" key="2">
    <source>
        <dbReference type="Pfam" id="PF06512"/>
    </source>
</evidence>
<organism evidence="3 4">
    <name type="scientific">Amphilophus citrinellus</name>
    <name type="common">Midas cichlid</name>
    <name type="synonym">Cichlasoma citrinellum</name>
    <dbReference type="NCBI Taxonomy" id="61819"/>
    <lineage>
        <taxon>Eukaryota</taxon>
        <taxon>Metazoa</taxon>
        <taxon>Chordata</taxon>
        <taxon>Craniata</taxon>
        <taxon>Vertebrata</taxon>
        <taxon>Euteleostomi</taxon>
        <taxon>Actinopterygii</taxon>
        <taxon>Neopterygii</taxon>
        <taxon>Teleostei</taxon>
        <taxon>Neoteleostei</taxon>
        <taxon>Acanthomorphata</taxon>
        <taxon>Ovalentaria</taxon>
        <taxon>Cichlomorphae</taxon>
        <taxon>Cichliformes</taxon>
        <taxon>Cichlidae</taxon>
        <taxon>New World cichlids</taxon>
        <taxon>Cichlasomatinae</taxon>
        <taxon>Heroini</taxon>
        <taxon>Amphilophus</taxon>
    </lineage>
</organism>
<reference evidence="3" key="2">
    <citation type="submission" date="2025-09" db="UniProtKB">
        <authorList>
            <consortium name="Ensembl"/>
        </authorList>
    </citation>
    <scope>IDENTIFICATION</scope>
</reference>
<sequence>MNNLQIAIGRITRGIDWLKAFIIQNVLRTLGRKPKEPDEGPADDVDPKTEGIEMNHLDDGQTFKLADGISGCLVEGRPSGFTVDGEFSLSVPIAQGESDFENLGEDDEDDEDDREKSKSE</sequence>
<dbReference type="Proteomes" id="UP000261340">
    <property type="component" value="Unplaced"/>
</dbReference>
<proteinExistence type="predicted"/>
<feature type="compositionally biased region" description="Basic and acidic residues" evidence="1">
    <location>
        <begin position="45"/>
        <end position="58"/>
    </location>
</feature>
<evidence type="ECO:0000256" key="1">
    <source>
        <dbReference type="SAM" id="MobiDB-lite"/>
    </source>
</evidence>
<dbReference type="AlphaFoldDB" id="A0A3Q0RQQ3"/>
<dbReference type="GO" id="GO:0001518">
    <property type="term" value="C:voltage-gated sodium channel complex"/>
    <property type="evidence" value="ECO:0007669"/>
    <property type="project" value="InterPro"/>
</dbReference>
<keyword evidence="4" id="KW-1185">Reference proteome</keyword>
<dbReference type="GO" id="GO:0005248">
    <property type="term" value="F:voltage-gated sodium channel activity"/>
    <property type="evidence" value="ECO:0007669"/>
    <property type="project" value="InterPro"/>
</dbReference>
<reference evidence="3" key="1">
    <citation type="submission" date="2025-08" db="UniProtKB">
        <authorList>
            <consortium name="Ensembl"/>
        </authorList>
    </citation>
    <scope>IDENTIFICATION</scope>
</reference>
<feature type="compositionally biased region" description="Acidic residues" evidence="1">
    <location>
        <begin position="98"/>
        <end position="113"/>
    </location>
</feature>
<feature type="region of interest" description="Disordered" evidence="1">
    <location>
        <begin position="92"/>
        <end position="120"/>
    </location>
</feature>
<feature type="region of interest" description="Disordered" evidence="1">
    <location>
        <begin position="30"/>
        <end position="58"/>
    </location>
</feature>
<evidence type="ECO:0000313" key="3">
    <source>
        <dbReference type="Ensembl" id="ENSACIP00000012961.1"/>
    </source>
</evidence>
<name>A0A3Q0RQQ3_AMPCI</name>
<dbReference type="Ensembl" id="ENSACIT00000013323.1">
    <property type="protein sequence ID" value="ENSACIP00000012961.1"/>
    <property type="gene ID" value="ENSACIG00000010114.1"/>
</dbReference>
<feature type="domain" description="Sodium ion transport-associated" evidence="2">
    <location>
        <begin position="1"/>
        <end position="118"/>
    </location>
</feature>
<dbReference type="GeneTree" id="ENSGT00940000167352"/>
<dbReference type="Pfam" id="PF06512">
    <property type="entry name" value="Na_trans_assoc"/>
    <property type="match status" value="1"/>
</dbReference>
<protein>
    <recommendedName>
        <fullName evidence="2">Sodium ion transport-associated domain-containing protein</fullName>
    </recommendedName>
</protein>
<evidence type="ECO:0000313" key="4">
    <source>
        <dbReference type="Proteomes" id="UP000261340"/>
    </source>
</evidence>
<dbReference type="STRING" id="61819.ENSACIP00000012961"/>
<dbReference type="InterPro" id="IPR010526">
    <property type="entry name" value="Na_trans_assoc_dom"/>
</dbReference>